<dbReference type="Proteomes" id="UP000198538">
    <property type="component" value="Unassembled WGS sequence"/>
</dbReference>
<dbReference type="AlphaFoldDB" id="A0A1G5L3G0"/>
<keyword evidence="2" id="KW-1185">Reference proteome</keyword>
<gene>
    <name evidence="1" type="ORF">SAMN05720606_11984</name>
</gene>
<dbReference type="RefSeq" id="WP_090924160.1">
    <property type="nucleotide sequence ID" value="NZ_FMVM01000019.1"/>
</dbReference>
<reference evidence="2" key="1">
    <citation type="submission" date="2016-10" db="EMBL/GenBank/DDBJ databases">
        <authorList>
            <person name="Varghese N."/>
            <person name="Submissions S."/>
        </authorList>
    </citation>
    <scope>NUCLEOTIDE SEQUENCE [LARGE SCALE GENOMIC DNA]</scope>
    <source>
        <strain evidence="2">BL9</strain>
    </source>
</reference>
<sequence length="208" mass="23786">MNSRLINSIIGFCVVFLLVGCTANREGTEDTPKSDNIVYSQEYTKELKAIEKNMLENPEVFHETSNENYKISATVNLSVQDGVERMVYEIFVKDPKIKLEDLKMSFNLNPDMLHRLNTSNIFESNVLNDAPLTISTDSETTGASLFRAFLLDKSKLDKETLNLYKDMFVKISYEIDGKVHQDFFKLQATPSEEIQTYLKEASSENQNK</sequence>
<dbReference type="PROSITE" id="PS51257">
    <property type="entry name" value="PROKAR_LIPOPROTEIN"/>
    <property type="match status" value="1"/>
</dbReference>
<name>A0A1G5L3G0_9BACL</name>
<evidence type="ECO:0008006" key="3">
    <source>
        <dbReference type="Google" id="ProtNLM"/>
    </source>
</evidence>
<protein>
    <recommendedName>
        <fullName evidence="3">Lipoprotein</fullName>
    </recommendedName>
</protein>
<evidence type="ECO:0000313" key="1">
    <source>
        <dbReference type="EMBL" id="SCZ07387.1"/>
    </source>
</evidence>
<accession>A0A1G5L3G0</accession>
<dbReference type="EMBL" id="FMVM01000019">
    <property type="protein sequence ID" value="SCZ07387.1"/>
    <property type="molecule type" value="Genomic_DNA"/>
</dbReference>
<evidence type="ECO:0000313" key="2">
    <source>
        <dbReference type="Proteomes" id="UP000198538"/>
    </source>
</evidence>
<proteinExistence type="predicted"/>
<organism evidence="1 2">
    <name type="scientific">Paenibacillus polysaccharolyticus</name>
    <dbReference type="NCBI Taxonomy" id="582692"/>
    <lineage>
        <taxon>Bacteria</taxon>
        <taxon>Bacillati</taxon>
        <taxon>Bacillota</taxon>
        <taxon>Bacilli</taxon>
        <taxon>Bacillales</taxon>
        <taxon>Paenibacillaceae</taxon>
        <taxon>Paenibacillus</taxon>
    </lineage>
</organism>